<proteinExistence type="predicted"/>
<dbReference type="EMBL" id="JBHSLC010000027">
    <property type="protein sequence ID" value="MFC5356423.1"/>
    <property type="molecule type" value="Genomic_DNA"/>
</dbReference>
<organism evidence="1 2">
    <name type="scientific">Azospirillum himalayense</name>
    <dbReference type="NCBI Taxonomy" id="654847"/>
    <lineage>
        <taxon>Bacteria</taxon>
        <taxon>Pseudomonadati</taxon>
        <taxon>Pseudomonadota</taxon>
        <taxon>Alphaproteobacteria</taxon>
        <taxon>Rhodospirillales</taxon>
        <taxon>Azospirillaceae</taxon>
        <taxon>Azospirillum</taxon>
    </lineage>
</organism>
<gene>
    <name evidence="1" type="ORF">ACFPMG_15525</name>
</gene>
<feature type="non-terminal residue" evidence="1">
    <location>
        <position position="1"/>
    </location>
</feature>
<protein>
    <submittedName>
        <fullName evidence="1">Uncharacterized protein</fullName>
    </submittedName>
</protein>
<keyword evidence="2" id="KW-1185">Reference proteome</keyword>
<reference evidence="2" key="1">
    <citation type="journal article" date="2019" name="Int. J. Syst. Evol. Microbiol.">
        <title>The Global Catalogue of Microorganisms (GCM) 10K type strain sequencing project: providing services to taxonomists for standard genome sequencing and annotation.</title>
        <authorList>
            <consortium name="The Broad Institute Genomics Platform"/>
            <consortium name="The Broad Institute Genome Sequencing Center for Infectious Disease"/>
            <person name="Wu L."/>
            <person name="Ma J."/>
        </authorList>
    </citation>
    <scope>NUCLEOTIDE SEQUENCE [LARGE SCALE GENOMIC DNA]</scope>
    <source>
        <strain evidence="2">CCUG 58760</strain>
    </source>
</reference>
<dbReference type="Proteomes" id="UP001596166">
    <property type="component" value="Unassembled WGS sequence"/>
</dbReference>
<evidence type="ECO:0000313" key="2">
    <source>
        <dbReference type="Proteomes" id="UP001596166"/>
    </source>
</evidence>
<sequence>AFDLLRIGDMILVNAGPASQIEGAVVIVSGSDLKSLTVSVTSLTPLASSPPVITAANDGGVLHIPATGTR</sequence>
<evidence type="ECO:0000313" key="1">
    <source>
        <dbReference type="EMBL" id="MFC5356423.1"/>
    </source>
</evidence>
<comment type="caution">
    <text evidence="1">The sequence shown here is derived from an EMBL/GenBank/DDBJ whole genome shotgun (WGS) entry which is preliminary data.</text>
</comment>
<accession>A0ABW0GA42</accession>
<dbReference type="RefSeq" id="WP_376996000.1">
    <property type="nucleotide sequence ID" value="NZ_JBHSLC010000027.1"/>
</dbReference>
<name>A0ABW0GA42_9PROT</name>